<dbReference type="RefSeq" id="WP_078810738.1">
    <property type="nucleotide sequence ID" value="NZ_FUWM01000021.1"/>
</dbReference>
<name>A0A1T4PTC7_9FIRM</name>
<dbReference type="InterPro" id="IPR036280">
    <property type="entry name" value="Multihaem_cyt_sf"/>
</dbReference>
<dbReference type="SUPFAM" id="SSF48695">
    <property type="entry name" value="Multiheme cytochromes"/>
    <property type="match status" value="1"/>
</dbReference>
<sequence>MKKTKETLINEARQEAEDYYRRGDYYCSEAVLTTINEMLGEEVPSEMVKLASGFPVGIGKSKCLCGAISGGVMALGLKYGRTEPGAPMPKSFPMNAALHNYIKDKYGSTCCRVLIKEFDEFNSNERAEHCIQITGEVAAWVMEQFIEDGVVE</sequence>
<keyword evidence="2" id="KW-1185">Reference proteome</keyword>
<protein>
    <submittedName>
        <fullName evidence="1">C_GCAxxG_C_C family probable redox protein</fullName>
    </submittedName>
</protein>
<evidence type="ECO:0000313" key="1">
    <source>
        <dbReference type="EMBL" id="SJZ94793.1"/>
    </source>
</evidence>
<dbReference type="Proteomes" id="UP000190625">
    <property type="component" value="Unassembled WGS sequence"/>
</dbReference>
<dbReference type="EMBL" id="FUWM01000021">
    <property type="protein sequence ID" value="SJZ94793.1"/>
    <property type="molecule type" value="Genomic_DNA"/>
</dbReference>
<proteinExistence type="predicted"/>
<dbReference type="NCBIfam" id="TIGR01909">
    <property type="entry name" value="C_GCAxxG_C_C"/>
    <property type="match status" value="1"/>
</dbReference>
<dbReference type="Pfam" id="PF09719">
    <property type="entry name" value="C_GCAxxG_C_C"/>
    <property type="match status" value="1"/>
</dbReference>
<reference evidence="2" key="1">
    <citation type="submission" date="2017-02" db="EMBL/GenBank/DDBJ databases">
        <authorList>
            <person name="Varghese N."/>
            <person name="Submissions S."/>
        </authorList>
    </citation>
    <scope>NUCLEOTIDE SEQUENCE [LARGE SCALE GENOMIC DNA]</scope>
    <source>
        <strain evidence="2">ATCC BAA-73</strain>
    </source>
</reference>
<gene>
    <name evidence="1" type="ORF">SAMN02745118_02305</name>
</gene>
<dbReference type="STRING" id="142842.SAMN02745118_02305"/>
<dbReference type="InterPro" id="IPR010181">
    <property type="entry name" value="CGCAxxGCC_motif"/>
</dbReference>
<organism evidence="1 2">
    <name type="scientific">Selenihalanaerobacter shriftii</name>
    <dbReference type="NCBI Taxonomy" id="142842"/>
    <lineage>
        <taxon>Bacteria</taxon>
        <taxon>Bacillati</taxon>
        <taxon>Bacillota</taxon>
        <taxon>Clostridia</taxon>
        <taxon>Halanaerobiales</taxon>
        <taxon>Halobacteroidaceae</taxon>
        <taxon>Selenihalanaerobacter</taxon>
    </lineage>
</organism>
<dbReference type="AlphaFoldDB" id="A0A1T4PTC7"/>
<accession>A0A1T4PTC7</accession>
<evidence type="ECO:0000313" key="2">
    <source>
        <dbReference type="Proteomes" id="UP000190625"/>
    </source>
</evidence>
<dbReference type="OrthoDB" id="190287at2"/>